<evidence type="ECO:0000313" key="2">
    <source>
        <dbReference type="Proteomes" id="UP000799754"/>
    </source>
</evidence>
<dbReference type="EMBL" id="MU006701">
    <property type="protein sequence ID" value="KAF2633577.1"/>
    <property type="molecule type" value="Genomic_DNA"/>
</dbReference>
<protein>
    <submittedName>
        <fullName evidence="1">Uncharacterized protein</fullName>
    </submittedName>
</protein>
<keyword evidence="2" id="KW-1185">Reference proteome</keyword>
<evidence type="ECO:0000313" key="1">
    <source>
        <dbReference type="EMBL" id="KAF2633577.1"/>
    </source>
</evidence>
<proteinExistence type="predicted"/>
<dbReference type="Proteomes" id="UP000799754">
    <property type="component" value="Unassembled WGS sequence"/>
</dbReference>
<organism evidence="1 2">
    <name type="scientific">Macroventuria anomochaeta</name>
    <dbReference type="NCBI Taxonomy" id="301207"/>
    <lineage>
        <taxon>Eukaryota</taxon>
        <taxon>Fungi</taxon>
        <taxon>Dikarya</taxon>
        <taxon>Ascomycota</taxon>
        <taxon>Pezizomycotina</taxon>
        <taxon>Dothideomycetes</taxon>
        <taxon>Pleosporomycetidae</taxon>
        <taxon>Pleosporales</taxon>
        <taxon>Pleosporineae</taxon>
        <taxon>Didymellaceae</taxon>
        <taxon>Macroventuria</taxon>
    </lineage>
</organism>
<accession>A0ACB6SJW0</accession>
<name>A0ACB6SJW0_9PLEO</name>
<sequence length="111" mass="12598">MQEAQDLKRISYLAFLFVTLTLTSSFFGMNVKELNSDPTALWVFVVSALAILFGSMFVVWLSGSPMLSVTWKGIASFFGGIKDELIPAKQQTWYPFHANWFEHFESCTQNS</sequence>
<gene>
    <name evidence="1" type="ORF">BU25DRAFT_8812</name>
</gene>
<comment type="caution">
    <text evidence="1">The sequence shown here is derived from an EMBL/GenBank/DDBJ whole genome shotgun (WGS) entry which is preliminary data.</text>
</comment>
<reference evidence="1" key="1">
    <citation type="journal article" date="2020" name="Stud. Mycol.">
        <title>101 Dothideomycetes genomes: a test case for predicting lifestyles and emergence of pathogens.</title>
        <authorList>
            <person name="Haridas S."/>
            <person name="Albert R."/>
            <person name="Binder M."/>
            <person name="Bloem J."/>
            <person name="Labutti K."/>
            <person name="Salamov A."/>
            <person name="Andreopoulos B."/>
            <person name="Baker S."/>
            <person name="Barry K."/>
            <person name="Bills G."/>
            <person name="Bluhm B."/>
            <person name="Cannon C."/>
            <person name="Castanera R."/>
            <person name="Culley D."/>
            <person name="Daum C."/>
            <person name="Ezra D."/>
            <person name="Gonzalez J."/>
            <person name="Henrissat B."/>
            <person name="Kuo A."/>
            <person name="Liang C."/>
            <person name="Lipzen A."/>
            <person name="Lutzoni F."/>
            <person name="Magnuson J."/>
            <person name="Mondo S."/>
            <person name="Nolan M."/>
            <person name="Ohm R."/>
            <person name="Pangilinan J."/>
            <person name="Park H.-J."/>
            <person name="Ramirez L."/>
            <person name="Alfaro M."/>
            <person name="Sun H."/>
            <person name="Tritt A."/>
            <person name="Yoshinaga Y."/>
            <person name="Zwiers L.-H."/>
            <person name="Turgeon B."/>
            <person name="Goodwin S."/>
            <person name="Spatafora J."/>
            <person name="Crous P."/>
            <person name="Grigoriev I."/>
        </authorList>
    </citation>
    <scope>NUCLEOTIDE SEQUENCE</scope>
    <source>
        <strain evidence="1">CBS 525.71</strain>
    </source>
</reference>